<dbReference type="AlphaFoldDB" id="A0A1I0AAB7"/>
<dbReference type="RefSeq" id="WP_090867464.1">
    <property type="nucleotide sequence ID" value="NZ_FOHE01000003.1"/>
</dbReference>
<dbReference type="Proteomes" id="UP000198618">
    <property type="component" value="Unassembled WGS sequence"/>
</dbReference>
<name>A0A1I0AAB7_9BACI</name>
<dbReference type="GO" id="GO:0005886">
    <property type="term" value="C:plasma membrane"/>
    <property type="evidence" value="ECO:0007669"/>
    <property type="project" value="UniProtKB-SubCell"/>
</dbReference>
<feature type="transmembrane region" description="Helical" evidence="14">
    <location>
        <begin position="185"/>
        <end position="208"/>
    </location>
</feature>
<feature type="transmembrane region" description="Helical" evidence="14">
    <location>
        <begin position="154"/>
        <end position="173"/>
    </location>
</feature>
<dbReference type="STRING" id="930131.SAMN05216389_103143"/>
<keyword evidence="6" id="KW-0808">Transferase</keyword>
<dbReference type="InterPro" id="IPR010559">
    <property type="entry name" value="Sig_transdc_His_kin_internal"/>
</dbReference>
<proteinExistence type="predicted"/>
<evidence type="ECO:0000256" key="4">
    <source>
        <dbReference type="ARBA" id="ARBA00022475"/>
    </source>
</evidence>
<dbReference type="Pfam" id="PF13185">
    <property type="entry name" value="GAF_2"/>
    <property type="match status" value="1"/>
</dbReference>
<dbReference type="InterPro" id="IPR011620">
    <property type="entry name" value="Sig_transdc_His_kinase_LytS_TM"/>
</dbReference>
<keyword evidence="5" id="KW-0597">Phosphoprotein</keyword>
<dbReference type="Pfam" id="PF02518">
    <property type="entry name" value="HATPase_c"/>
    <property type="match status" value="1"/>
</dbReference>
<evidence type="ECO:0000256" key="13">
    <source>
        <dbReference type="ARBA" id="ARBA00023136"/>
    </source>
</evidence>
<dbReference type="GO" id="GO:0005524">
    <property type="term" value="F:ATP binding"/>
    <property type="evidence" value="ECO:0007669"/>
    <property type="project" value="UniProtKB-KW"/>
</dbReference>
<dbReference type="InterPro" id="IPR029016">
    <property type="entry name" value="GAF-like_dom_sf"/>
</dbReference>
<dbReference type="InterPro" id="IPR003594">
    <property type="entry name" value="HATPase_dom"/>
</dbReference>
<evidence type="ECO:0000256" key="12">
    <source>
        <dbReference type="ARBA" id="ARBA00023012"/>
    </source>
</evidence>
<reference evidence="16 17" key="1">
    <citation type="submission" date="2016-10" db="EMBL/GenBank/DDBJ databases">
        <authorList>
            <person name="de Groot N.N."/>
        </authorList>
    </citation>
    <scope>NUCLEOTIDE SEQUENCE [LARGE SCALE GENOMIC DNA]</scope>
    <source>
        <strain evidence="16 17">IBRC-M 10780</strain>
    </source>
</reference>
<feature type="transmembrane region" description="Helical" evidence="14">
    <location>
        <begin position="82"/>
        <end position="115"/>
    </location>
</feature>
<keyword evidence="4" id="KW-1003">Cell membrane</keyword>
<keyword evidence="7 14" id="KW-0812">Transmembrane</keyword>
<dbReference type="InterPro" id="IPR036890">
    <property type="entry name" value="HATPase_C_sf"/>
</dbReference>
<dbReference type="Pfam" id="PF07694">
    <property type="entry name" value="5TM-5TMR_LYT"/>
    <property type="match status" value="1"/>
</dbReference>
<dbReference type="GO" id="GO:0000155">
    <property type="term" value="F:phosphorelay sensor kinase activity"/>
    <property type="evidence" value="ECO:0007669"/>
    <property type="project" value="InterPro"/>
</dbReference>
<organism evidence="16 17">
    <name type="scientific">Oceanobacillus limi</name>
    <dbReference type="NCBI Taxonomy" id="930131"/>
    <lineage>
        <taxon>Bacteria</taxon>
        <taxon>Bacillati</taxon>
        <taxon>Bacillota</taxon>
        <taxon>Bacilli</taxon>
        <taxon>Bacillales</taxon>
        <taxon>Bacillaceae</taxon>
        <taxon>Oceanobacillus</taxon>
    </lineage>
</organism>
<dbReference type="InterPro" id="IPR050640">
    <property type="entry name" value="Bact_2-comp_sensor_kinase"/>
</dbReference>
<dbReference type="EMBL" id="FOHE01000003">
    <property type="protein sequence ID" value="SES90966.1"/>
    <property type="molecule type" value="Genomic_DNA"/>
</dbReference>
<feature type="transmembrane region" description="Helical" evidence="14">
    <location>
        <begin position="41"/>
        <end position="62"/>
    </location>
</feature>
<dbReference type="SUPFAM" id="SSF55874">
    <property type="entry name" value="ATPase domain of HSP90 chaperone/DNA topoisomerase II/histidine kinase"/>
    <property type="match status" value="1"/>
</dbReference>
<sequence length="577" mass="63796">MIELTIILLQRIGLLLLIAFMLTRIPRFRSLLDRDITAKTVIYYALVFGVMGAIGAHVGVVIQGEELMMQPLVFHLEDDVVLIGFSLVVVMIAGLLGGAFVGLGAGIVAGLYAAFLGGSGWLANALINPLAGLITGWTGQFFSDERVIAPNKALFIGIFPPVLYMGLLLIVLPNQETGVEIVNTIGIPLVITVSVALAIFTMMIRVALNETEREAALETNRALSIAEKTLPILRDAPLSVHACKLANLLYDELDVAAISITDRERVLSHIGLGDDHHQDGEPLKMRLSRKAVEHGEIQIAYEKKDIQCRLQSCPLQTAIMVPIFRSGEVIGLINLYFRHSQQIRQVEIALAKGLGTIISNQINGFEAERMKELLQEAELRNLQAQINPHFLFNTFNLIHSLLRVQPDKARHILVQLSQYMRANLKITSESLITLRHDLDHLYAYLEIVRARFPDQIDIQVEIESGLDEVEIPPATLQPLVENCIQHGLKRMEKGKIHIQVVEKGGSVYVAIKDNGRGFADGVLPLLGKEPLHFNEGNGTALYNINQRLKGLMGSQSELHFENLAKGSVVSFHLPYQS</sequence>
<keyword evidence="12" id="KW-0902">Two-component regulatory system</keyword>
<comment type="catalytic activity">
    <reaction evidence="1">
        <text>ATP + protein L-histidine = ADP + protein N-phospho-L-histidine.</text>
        <dbReference type="EC" id="2.7.13.3"/>
    </reaction>
</comment>
<keyword evidence="10" id="KW-0067">ATP-binding</keyword>
<feature type="domain" description="Histidine kinase/HSP90-like ATPase" evidence="15">
    <location>
        <begin position="471"/>
        <end position="577"/>
    </location>
</feature>
<evidence type="ECO:0000256" key="8">
    <source>
        <dbReference type="ARBA" id="ARBA00022741"/>
    </source>
</evidence>
<keyword evidence="8" id="KW-0547">Nucleotide-binding</keyword>
<evidence type="ECO:0000256" key="9">
    <source>
        <dbReference type="ARBA" id="ARBA00022777"/>
    </source>
</evidence>
<keyword evidence="11 14" id="KW-1133">Transmembrane helix</keyword>
<keyword evidence="17" id="KW-1185">Reference proteome</keyword>
<protein>
    <recommendedName>
        <fullName evidence="3">histidine kinase</fullName>
        <ecNumber evidence="3">2.7.13.3</ecNumber>
    </recommendedName>
</protein>
<evidence type="ECO:0000256" key="11">
    <source>
        <dbReference type="ARBA" id="ARBA00022989"/>
    </source>
</evidence>
<dbReference type="EC" id="2.7.13.3" evidence="3"/>
<dbReference type="SMART" id="SM00387">
    <property type="entry name" value="HATPase_c"/>
    <property type="match status" value="1"/>
</dbReference>
<evidence type="ECO:0000256" key="14">
    <source>
        <dbReference type="SAM" id="Phobius"/>
    </source>
</evidence>
<evidence type="ECO:0000256" key="2">
    <source>
        <dbReference type="ARBA" id="ARBA00004651"/>
    </source>
</evidence>
<dbReference type="Gene3D" id="3.30.450.40">
    <property type="match status" value="1"/>
</dbReference>
<dbReference type="PANTHER" id="PTHR34220">
    <property type="entry name" value="SENSOR HISTIDINE KINASE YPDA"/>
    <property type="match status" value="1"/>
</dbReference>
<dbReference type="Gene3D" id="3.30.565.10">
    <property type="entry name" value="Histidine kinase-like ATPase, C-terminal domain"/>
    <property type="match status" value="1"/>
</dbReference>
<keyword evidence="9 16" id="KW-0418">Kinase</keyword>
<keyword evidence="13 14" id="KW-0472">Membrane</keyword>
<feature type="transmembrane region" description="Helical" evidence="14">
    <location>
        <begin position="121"/>
        <end position="142"/>
    </location>
</feature>
<evidence type="ECO:0000313" key="17">
    <source>
        <dbReference type="Proteomes" id="UP000198618"/>
    </source>
</evidence>
<evidence type="ECO:0000256" key="7">
    <source>
        <dbReference type="ARBA" id="ARBA00022692"/>
    </source>
</evidence>
<accession>A0A1I0AAB7</accession>
<dbReference type="GO" id="GO:0071555">
    <property type="term" value="P:cell wall organization"/>
    <property type="evidence" value="ECO:0007669"/>
    <property type="project" value="InterPro"/>
</dbReference>
<dbReference type="InterPro" id="IPR003018">
    <property type="entry name" value="GAF"/>
</dbReference>
<evidence type="ECO:0000256" key="10">
    <source>
        <dbReference type="ARBA" id="ARBA00022840"/>
    </source>
</evidence>
<dbReference type="OrthoDB" id="9776552at2"/>
<dbReference type="PANTHER" id="PTHR34220:SF7">
    <property type="entry name" value="SENSOR HISTIDINE KINASE YPDA"/>
    <property type="match status" value="1"/>
</dbReference>
<dbReference type="SUPFAM" id="SSF55781">
    <property type="entry name" value="GAF domain-like"/>
    <property type="match status" value="1"/>
</dbReference>
<gene>
    <name evidence="16" type="ORF">SAMN05216389_103143</name>
</gene>
<evidence type="ECO:0000256" key="1">
    <source>
        <dbReference type="ARBA" id="ARBA00000085"/>
    </source>
</evidence>
<evidence type="ECO:0000259" key="15">
    <source>
        <dbReference type="SMART" id="SM00387"/>
    </source>
</evidence>
<dbReference type="Pfam" id="PF06580">
    <property type="entry name" value="His_kinase"/>
    <property type="match status" value="1"/>
</dbReference>
<evidence type="ECO:0000313" key="16">
    <source>
        <dbReference type="EMBL" id="SES90966.1"/>
    </source>
</evidence>
<evidence type="ECO:0000256" key="5">
    <source>
        <dbReference type="ARBA" id="ARBA00022553"/>
    </source>
</evidence>
<feature type="transmembrane region" description="Helical" evidence="14">
    <location>
        <begin position="12"/>
        <end position="29"/>
    </location>
</feature>
<comment type="subcellular location">
    <subcellularLocation>
        <location evidence="2">Cell membrane</location>
        <topology evidence="2">Multi-pass membrane protein</topology>
    </subcellularLocation>
</comment>
<evidence type="ECO:0000256" key="6">
    <source>
        <dbReference type="ARBA" id="ARBA00022679"/>
    </source>
</evidence>
<evidence type="ECO:0000256" key="3">
    <source>
        <dbReference type="ARBA" id="ARBA00012438"/>
    </source>
</evidence>